<feature type="domain" description="FAM50A/XAP5 C-terminal" evidence="3">
    <location>
        <begin position="241"/>
        <end position="381"/>
    </location>
</feature>
<feature type="compositionally biased region" description="Basic and acidic residues" evidence="2">
    <location>
        <begin position="160"/>
        <end position="195"/>
    </location>
</feature>
<dbReference type="Pfam" id="PF04921">
    <property type="entry name" value="XAP5"/>
    <property type="match status" value="1"/>
</dbReference>
<dbReference type="InterPro" id="IPR048337">
    <property type="entry name" value="FAM50A/XAP5_C"/>
</dbReference>
<dbReference type="PANTHER" id="PTHR12722:SF0">
    <property type="entry name" value="PROTEIN FAM50A"/>
    <property type="match status" value="1"/>
</dbReference>
<sequence>MTATKRPVGFKVTELLWSSRASIVLYLGQMAMFKGAAKEAQRAALLMKQREKERQEIELQKKKLEAEMRVGEMSTKFAVHYDAIEQQLRTDTIGLVTLDEMKARQKAVMTLREKELALGSVKALLNKSGQATGDKKTKLQPSLLSFADEEDFEEDSPSEDQIKADESKNIPESTKEHPKQETSEEREAKEQEMAAKRRRLGMNPTVDTSFLPDIDRDEEEKRLREELRREWVEKQAAIKEEEISITYSYWDGSGHRKQVRMKKGHSIHLFLHRCLEQLRKDFSELKSATADQLMYIKEDLIIPHHYTFYDFIVTKARGKSGPLFCFDVHDDIRLRMDASVEKDESHAGKVCLRSWYERNKHIFPASRWEPYDPAKNWDQYTVSDKMAARIVIK</sequence>
<proteinExistence type="predicted"/>
<keyword evidence="1" id="KW-0175">Coiled coil</keyword>
<comment type="caution">
    <text evidence="4">The sequence shown here is derived from an EMBL/GenBank/DDBJ whole genome shotgun (WGS) entry which is preliminary data.</text>
</comment>
<dbReference type="Proteomes" id="UP001497525">
    <property type="component" value="Unassembled WGS sequence"/>
</dbReference>
<evidence type="ECO:0000313" key="4">
    <source>
        <dbReference type="EMBL" id="CAL5138198.1"/>
    </source>
</evidence>
<evidence type="ECO:0000256" key="2">
    <source>
        <dbReference type="SAM" id="MobiDB-lite"/>
    </source>
</evidence>
<dbReference type="AlphaFoldDB" id="A0AAV2TPA0"/>
<gene>
    <name evidence="4" type="ORF">CDAUBV1_LOCUS12808</name>
</gene>
<feature type="compositionally biased region" description="Acidic residues" evidence="2">
    <location>
        <begin position="147"/>
        <end position="158"/>
    </location>
</feature>
<dbReference type="InterPro" id="IPR007005">
    <property type="entry name" value="XAP5"/>
</dbReference>
<evidence type="ECO:0000259" key="3">
    <source>
        <dbReference type="Pfam" id="PF04921"/>
    </source>
</evidence>
<protein>
    <recommendedName>
        <fullName evidence="3">FAM50A/XAP5 C-terminal domain-containing protein</fullName>
    </recommendedName>
</protein>
<dbReference type="PANTHER" id="PTHR12722">
    <property type="entry name" value="XAP-5 PROTEIN-RELATED"/>
    <property type="match status" value="1"/>
</dbReference>
<name>A0AAV2TPA0_CALDB</name>
<accession>A0AAV2TPA0</accession>
<feature type="region of interest" description="Disordered" evidence="2">
    <location>
        <begin position="147"/>
        <end position="211"/>
    </location>
</feature>
<dbReference type="GO" id="GO:0006325">
    <property type="term" value="P:chromatin organization"/>
    <property type="evidence" value="ECO:0007669"/>
    <property type="project" value="TreeGrafter"/>
</dbReference>
<dbReference type="EMBL" id="CAXLJL010000489">
    <property type="protein sequence ID" value="CAL5138198.1"/>
    <property type="molecule type" value="Genomic_DNA"/>
</dbReference>
<evidence type="ECO:0000256" key="1">
    <source>
        <dbReference type="SAM" id="Coils"/>
    </source>
</evidence>
<feature type="coiled-coil region" evidence="1">
    <location>
        <begin position="43"/>
        <end position="70"/>
    </location>
</feature>
<dbReference type="GO" id="GO:0005634">
    <property type="term" value="C:nucleus"/>
    <property type="evidence" value="ECO:0007669"/>
    <property type="project" value="InterPro"/>
</dbReference>
<organism evidence="4 5">
    <name type="scientific">Calicophoron daubneyi</name>
    <name type="common">Rumen fluke</name>
    <name type="synonym">Paramphistomum daubneyi</name>
    <dbReference type="NCBI Taxonomy" id="300641"/>
    <lineage>
        <taxon>Eukaryota</taxon>
        <taxon>Metazoa</taxon>
        <taxon>Spiralia</taxon>
        <taxon>Lophotrochozoa</taxon>
        <taxon>Platyhelminthes</taxon>
        <taxon>Trematoda</taxon>
        <taxon>Digenea</taxon>
        <taxon>Plagiorchiida</taxon>
        <taxon>Pronocephalata</taxon>
        <taxon>Paramphistomoidea</taxon>
        <taxon>Paramphistomidae</taxon>
        <taxon>Calicophoron</taxon>
    </lineage>
</organism>
<reference evidence="4" key="1">
    <citation type="submission" date="2024-06" db="EMBL/GenBank/DDBJ databases">
        <authorList>
            <person name="Liu X."/>
            <person name="Lenzi L."/>
            <person name="Haldenby T S."/>
            <person name="Uol C."/>
        </authorList>
    </citation>
    <scope>NUCLEOTIDE SEQUENCE</scope>
</reference>
<evidence type="ECO:0000313" key="5">
    <source>
        <dbReference type="Proteomes" id="UP001497525"/>
    </source>
</evidence>